<dbReference type="EMBL" id="CM001740">
    <property type="protein sequence ID" value="KJB09734.1"/>
    <property type="molecule type" value="Genomic_DNA"/>
</dbReference>
<accession>A0A0D2PS90</accession>
<organism evidence="1 2">
    <name type="scientific">Gossypium raimondii</name>
    <name type="common">Peruvian cotton</name>
    <name type="synonym">Gossypium klotzschianum subsp. raimondii</name>
    <dbReference type="NCBI Taxonomy" id="29730"/>
    <lineage>
        <taxon>Eukaryota</taxon>
        <taxon>Viridiplantae</taxon>
        <taxon>Streptophyta</taxon>
        <taxon>Embryophyta</taxon>
        <taxon>Tracheophyta</taxon>
        <taxon>Spermatophyta</taxon>
        <taxon>Magnoliopsida</taxon>
        <taxon>eudicotyledons</taxon>
        <taxon>Gunneridae</taxon>
        <taxon>Pentapetalae</taxon>
        <taxon>rosids</taxon>
        <taxon>malvids</taxon>
        <taxon>Malvales</taxon>
        <taxon>Malvaceae</taxon>
        <taxon>Malvoideae</taxon>
        <taxon>Gossypium</taxon>
    </lineage>
</organism>
<evidence type="ECO:0000313" key="1">
    <source>
        <dbReference type="EMBL" id="KJB09734.1"/>
    </source>
</evidence>
<name>A0A0D2PS90_GOSRA</name>
<sequence>HHIKVTGFEPMALCTQNRCADQTALHLVSPPEAYRSARSMNTRTELAHPFGHRGARTNPSNQPLFYFLICLPHYTAFCLLLSLEFKNPARSRLRVLWTLRPLRSGFEPLTQGFSVLCSNQLSYLNHFPKVSFLHRIAPYLTTLLVREKPLTNMLGLFSLVRQAFEQLFQLPPNLPTCSRTEIVLFCPPGDSTKRFFLSRNFACPLDFRAGGNGIRTHDTIFLYVDLANQCLKPLSHPSKLLIEI</sequence>
<keyword evidence="2" id="KW-1185">Reference proteome</keyword>
<dbReference type="Proteomes" id="UP000032304">
    <property type="component" value="Chromosome 1"/>
</dbReference>
<reference evidence="1 2" key="1">
    <citation type="journal article" date="2012" name="Nature">
        <title>Repeated polyploidization of Gossypium genomes and the evolution of spinnable cotton fibres.</title>
        <authorList>
            <person name="Paterson A.H."/>
            <person name="Wendel J.F."/>
            <person name="Gundlach H."/>
            <person name="Guo H."/>
            <person name="Jenkins J."/>
            <person name="Jin D."/>
            <person name="Llewellyn D."/>
            <person name="Showmaker K.C."/>
            <person name="Shu S."/>
            <person name="Udall J."/>
            <person name="Yoo M.J."/>
            <person name="Byers R."/>
            <person name="Chen W."/>
            <person name="Doron-Faigenboim A."/>
            <person name="Duke M.V."/>
            <person name="Gong L."/>
            <person name="Grimwood J."/>
            <person name="Grover C."/>
            <person name="Grupp K."/>
            <person name="Hu G."/>
            <person name="Lee T.H."/>
            <person name="Li J."/>
            <person name="Lin L."/>
            <person name="Liu T."/>
            <person name="Marler B.S."/>
            <person name="Page J.T."/>
            <person name="Roberts A.W."/>
            <person name="Romanel E."/>
            <person name="Sanders W.S."/>
            <person name="Szadkowski E."/>
            <person name="Tan X."/>
            <person name="Tang H."/>
            <person name="Xu C."/>
            <person name="Wang J."/>
            <person name="Wang Z."/>
            <person name="Zhang D."/>
            <person name="Zhang L."/>
            <person name="Ashrafi H."/>
            <person name="Bedon F."/>
            <person name="Bowers J.E."/>
            <person name="Brubaker C.L."/>
            <person name="Chee P.W."/>
            <person name="Das S."/>
            <person name="Gingle A.R."/>
            <person name="Haigler C.H."/>
            <person name="Harker D."/>
            <person name="Hoffmann L.V."/>
            <person name="Hovav R."/>
            <person name="Jones D.C."/>
            <person name="Lemke C."/>
            <person name="Mansoor S."/>
            <person name="ur Rahman M."/>
            <person name="Rainville L.N."/>
            <person name="Rambani A."/>
            <person name="Reddy U.K."/>
            <person name="Rong J.K."/>
            <person name="Saranga Y."/>
            <person name="Scheffler B.E."/>
            <person name="Scheffler J.A."/>
            <person name="Stelly D.M."/>
            <person name="Triplett B.A."/>
            <person name="Van Deynze A."/>
            <person name="Vaslin M.F."/>
            <person name="Waghmare V.N."/>
            <person name="Walford S.A."/>
            <person name="Wright R.J."/>
            <person name="Zaki E.A."/>
            <person name="Zhang T."/>
            <person name="Dennis E.S."/>
            <person name="Mayer K.F."/>
            <person name="Peterson D.G."/>
            <person name="Rokhsar D.S."/>
            <person name="Wang X."/>
            <person name="Schmutz J."/>
        </authorList>
    </citation>
    <scope>NUCLEOTIDE SEQUENCE [LARGE SCALE GENOMIC DNA]</scope>
</reference>
<dbReference type="AlphaFoldDB" id="A0A0D2PS90"/>
<feature type="non-terminal residue" evidence="1">
    <location>
        <position position="1"/>
    </location>
</feature>
<protein>
    <submittedName>
        <fullName evidence="1">Uncharacterized protein</fullName>
    </submittedName>
</protein>
<dbReference type="Gramene" id="KJB09734">
    <property type="protein sequence ID" value="KJB09734"/>
    <property type="gene ID" value="B456_001G161000"/>
</dbReference>
<evidence type="ECO:0000313" key="2">
    <source>
        <dbReference type="Proteomes" id="UP000032304"/>
    </source>
</evidence>
<proteinExistence type="predicted"/>
<gene>
    <name evidence="1" type="ORF">B456_001G161000</name>
</gene>